<evidence type="ECO:0000313" key="2">
    <source>
        <dbReference type="EMBL" id="GAA0205615.1"/>
    </source>
</evidence>
<dbReference type="InterPro" id="IPR029063">
    <property type="entry name" value="SAM-dependent_MTases_sf"/>
</dbReference>
<dbReference type="Pfam" id="PF13847">
    <property type="entry name" value="Methyltransf_31"/>
    <property type="match status" value="1"/>
</dbReference>
<evidence type="ECO:0000313" key="3">
    <source>
        <dbReference type="Proteomes" id="UP001501221"/>
    </source>
</evidence>
<name>A0ABN0SXU5_9GAMM</name>
<comment type="caution">
    <text evidence="2">The sequence shown here is derived from an EMBL/GenBank/DDBJ whole genome shotgun (WGS) entry which is preliminary data.</text>
</comment>
<dbReference type="Proteomes" id="UP001501221">
    <property type="component" value="Unassembled WGS sequence"/>
</dbReference>
<dbReference type="InterPro" id="IPR025714">
    <property type="entry name" value="Methyltranfer_dom"/>
</dbReference>
<evidence type="ECO:0000259" key="1">
    <source>
        <dbReference type="Pfam" id="PF13847"/>
    </source>
</evidence>
<sequence length="323" mass="36746">MEHWSNYWNSTQALNSFAESNSAQGYTGEIKDFWDTIFSQQKQGSTVVDIGCGNGALSCLAVEYSNINRLNFNVHAIDAADIDPSQILDDNPQSNNLKQVNFYPRTPVEELPFEESSVDLFISQFGFEYADTQIALEKVSKALKPEGKVILLSHHQDSAVSHSTQSGIEVLNDVLNSSPLFIQVDLLLDIASQVQASGQYGNWPQNPYNQSISTTIRWILDKLQQEFNTQQQEVWIQDIFKRVVSVLQLVGKENPKQLRTFLAEQFKLLNEHCLRLKDQTKATFNDKKIELLKSQAEQFTLKAKAQTFMIQGKPFAWFIEMIK</sequence>
<keyword evidence="3" id="KW-1185">Reference proteome</keyword>
<dbReference type="EMBL" id="BAAAFM010000003">
    <property type="protein sequence ID" value="GAA0205615.1"/>
    <property type="molecule type" value="Genomic_DNA"/>
</dbReference>
<organism evidence="2 3">
    <name type="scientific">Kangiella japonica</name>
    <dbReference type="NCBI Taxonomy" id="647384"/>
    <lineage>
        <taxon>Bacteria</taxon>
        <taxon>Pseudomonadati</taxon>
        <taxon>Pseudomonadota</taxon>
        <taxon>Gammaproteobacteria</taxon>
        <taxon>Kangiellales</taxon>
        <taxon>Kangiellaceae</taxon>
        <taxon>Kangiella</taxon>
    </lineage>
</organism>
<gene>
    <name evidence="2" type="ORF">GCM10009123_11360</name>
</gene>
<protein>
    <recommendedName>
        <fullName evidence="1">Methyltransferase domain-containing protein</fullName>
    </recommendedName>
</protein>
<dbReference type="Gene3D" id="3.40.50.150">
    <property type="entry name" value="Vaccinia Virus protein VP39"/>
    <property type="match status" value="1"/>
</dbReference>
<reference evidence="2 3" key="1">
    <citation type="journal article" date="2019" name="Int. J. Syst. Evol. Microbiol.">
        <title>The Global Catalogue of Microorganisms (GCM) 10K type strain sequencing project: providing services to taxonomists for standard genome sequencing and annotation.</title>
        <authorList>
            <consortium name="The Broad Institute Genomics Platform"/>
            <consortium name="The Broad Institute Genome Sequencing Center for Infectious Disease"/>
            <person name="Wu L."/>
            <person name="Ma J."/>
        </authorList>
    </citation>
    <scope>NUCLEOTIDE SEQUENCE [LARGE SCALE GENOMIC DNA]</scope>
    <source>
        <strain evidence="2 3">JCM 16211</strain>
    </source>
</reference>
<feature type="domain" description="Methyltransferase" evidence="1">
    <location>
        <begin position="42"/>
        <end position="167"/>
    </location>
</feature>
<accession>A0ABN0SXU5</accession>
<proteinExistence type="predicted"/>
<dbReference type="RefSeq" id="WP_343987856.1">
    <property type="nucleotide sequence ID" value="NZ_BAAAFM010000003.1"/>
</dbReference>
<dbReference type="SUPFAM" id="SSF53335">
    <property type="entry name" value="S-adenosyl-L-methionine-dependent methyltransferases"/>
    <property type="match status" value="1"/>
</dbReference>
<dbReference type="CDD" id="cd02440">
    <property type="entry name" value="AdoMet_MTases"/>
    <property type="match status" value="1"/>
</dbReference>